<dbReference type="Gene3D" id="3.40.50.1000">
    <property type="entry name" value="HAD superfamily/HAD-like"/>
    <property type="match status" value="1"/>
</dbReference>
<dbReference type="SUPFAM" id="SSF56784">
    <property type="entry name" value="HAD-like"/>
    <property type="match status" value="1"/>
</dbReference>
<dbReference type="AlphaFoldDB" id="K2GCX8"/>
<dbReference type="EC" id="3.1.3.3" evidence="1"/>
<dbReference type="EMBL" id="AMFJ01000379">
    <property type="protein sequence ID" value="EKE28069.1"/>
    <property type="molecule type" value="Genomic_DNA"/>
</dbReference>
<dbReference type="InterPro" id="IPR023214">
    <property type="entry name" value="HAD_sf"/>
</dbReference>
<name>K2GCX8_9BACT</name>
<proteinExistence type="predicted"/>
<dbReference type="Gene3D" id="3.90.1470.20">
    <property type="match status" value="1"/>
</dbReference>
<reference evidence="1" key="1">
    <citation type="journal article" date="2012" name="Science">
        <title>Fermentation, hydrogen, and sulfur metabolism in multiple uncultivated bacterial phyla.</title>
        <authorList>
            <person name="Wrighton K.C."/>
            <person name="Thomas B.C."/>
            <person name="Sharon I."/>
            <person name="Miller C.S."/>
            <person name="Castelle C.J."/>
            <person name="VerBerkmoes N.C."/>
            <person name="Wilkins M.J."/>
            <person name="Hettich R.L."/>
            <person name="Lipton M.S."/>
            <person name="Williams K.H."/>
            <person name="Long P.E."/>
            <person name="Banfield J.F."/>
        </authorList>
    </citation>
    <scope>NUCLEOTIDE SEQUENCE [LARGE SCALE GENOMIC DNA]</scope>
</reference>
<dbReference type="GO" id="GO:0016787">
    <property type="term" value="F:hydrolase activity"/>
    <property type="evidence" value="ECO:0007669"/>
    <property type="project" value="UniProtKB-KW"/>
</dbReference>
<keyword evidence="1" id="KW-0378">Hydrolase</keyword>
<comment type="caution">
    <text evidence="1">The sequence shown here is derived from an EMBL/GenBank/DDBJ whole genome shotgun (WGS) entry which is preliminary data.</text>
</comment>
<dbReference type="InterPro" id="IPR036412">
    <property type="entry name" value="HAD-like_sf"/>
</dbReference>
<sequence>MWISCKVEDIAWYDTVILCDFDWTITSKDVCDEIMNRFWKDNWHKAGELYDQQQISHKELNRIFIDHLDVSPHDLELFLNENINIREGFFTFIENCRKRRCLPIIISWWWDFYIKSVLKDINLSFNESVEWIDFDSSDMINVFSNRISFNENIWDIEYVQDTDNDEVVPDKGFILSEIRSKWIKKVYVIWDSTTDFWVAENADFVFSCWKLSHFCKDNQIKHYNFNNFNEIDIFLNNI</sequence>
<evidence type="ECO:0000313" key="1">
    <source>
        <dbReference type="EMBL" id="EKE28069.1"/>
    </source>
</evidence>
<gene>
    <name evidence="1" type="primary">serB</name>
    <name evidence="1" type="ORF">ACD_3C00105G0007</name>
</gene>
<organism evidence="1">
    <name type="scientific">uncultured bacterium</name>
    <name type="common">gcode 4</name>
    <dbReference type="NCBI Taxonomy" id="1234023"/>
    <lineage>
        <taxon>Bacteria</taxon>
        <taxon>environmental samples</taxon>
    </lineage>
</organism>
<accession>K2GCX8</accession>
<protein>
    <submittedName>
        <fullName evidence="1">Phosphoserine phosphatase</fullName>
        <ecNumber evidence="1">3.1.3.3</ecNumber>
    </submittedName>
</protein>